<dbReference type="AlphaFoldDB" id="A0A3P4B982"/>
<accession>A0A3P4B982</accession>
<reference evidence="1 2" key="1">
    <citation type="submission" date="2018-10" db="EMBL/GenBank/DDBJ databases">
        <authorList>
            <person name="Criscuolo A."/>
        </authorList>
    </citation>
    <scope>NUCLEOTIDE SEQUENCE [LARGE SCALE GENOMIC DNA]</scope>
    <source>
        <strain evidence="1">DnA1</strain>
    </source>
</reference>
<protein>
    <recommendedName>
        <fullName evidence="3">Heparinase II/III-like protein</fullName>
    </recommendedName>
</protein>
<dbReference type="Gene3D" id="1.50.10.100">
    <property type="entry name" value="Chondroitin AC/alginate lyase"/>
    <property type="match status" value="1"/>
</dbReference>
<evidence type="ECO:0000313" key="1">
    <source>
        <dbReference type="EMBL" id="VCU72531.1"/>
    </source>
</evidence>
<dbReference type="InterPro" id="IPR008929">
    <property type="entry name" value="Chondroitin_lyas"/>
</dbReference>
<keyword evidence="2" id="KW-1185">Reference proteome</keyword>
<proteinExistence type="predicted"/>
<dbReference type="Proteomes" id="UP000277294">
    <property type="component" value="Unassembled WGS sequence"/>
</dbReference>
<evidence type="ECO:0008006" key="3">
    <source>
        <dbReference type="Google" id="ProtNLM"/>
    </source>
</evidence>
<evidence type="ECO:0000313" key="2">
    <source>
        <dbReference type="Proteomes" id="UP000277294"/>
    </source>
</evidence>
<dbReference type="RefSeq" id="WP_124082097.1">
    <property type="nucleotide sequence ID" value="NZ_UWPJ01000040.1"/>
</dbReference>
<dbReference type="EMBL" id="UWPJ01000040">
    <property type="protein sequence ID" value="VCU72531.1"/>
    <property type="molecule type" value="Genomic_DNA"/>
</dbReference>
<dbReference type="OrthoDB" id="9763014at2"/>
<name>A0A3P4B982_9BURK</name>
<gene>
    <name evidence="1" type="ORF">PIGHUM_04633</name>
</gene>
<organism evidence="1 2">
    <name type="scientific">Pigmentiphaga humi</name>
    <dbReference type="NCBI Taxonomy" id="2478468"/>
    <lineage>
        <taxon>Bacteria</taxon>
        <taxon>Pseudomonadati</taxon>
        <taxon>Pseudomonadota</taxon>
        <taxon>Betaproteobacteria</taxon>
        <taxon>Burkholderiales</taxon>
        <taxon>Alcaligenaceae</taxon>
        <taxon>Pigmentiphaga</taxon>
    </lineage>
</organism>
<sequence length="321" mass="35300">MVTSGSLKSSGFWSASSHGLNLLFLRLRYAHPASLAPSLGWGEGALGWFDAVDVPAVRQPASGWRFCQRDASMHGPQAFRFFGVEHTLADNRGWRWKPWGEDWLLNLHAFDDLLADDRQARFEWHEKLISNWIMANPPGKGVGWQPTSLSRRISNWIKWGLATQGLNDVARSSLVVQARFLRKRMGSSVTGLYAGRAGMALLFAGAFFEGSEADGWRRIGVSVLRNMLKSRCFEGGQDAPPAFNAGALEGLLDLVQLDKIYPGLLPLDEVNRWQMAALELLAHGEAPAAGPDAAGRAVLFDAPSWQALRSYARELGVLSGN</sequence>